<dbReference type="GO" id="GO:0032299">
    <property type="term" value="C:ribonuclease H2 complex"/>
    <property type="evidence" value="ECO:0007669"/>
    <property type="project" value="InterPro"/>
</dbReference>
<dbReference type="EMBL" id="CANTUO010000004">
    <property type="protein sequence ID" value="CAI5759527.1"/>
    <property type="molecule type" value="Genomic_DNA"/>
</dbReference>
<accession>A0A9W4XBI9</accession>
<keyword evidence="2" id="KW-1185">Reference proteome</keyword>
<dbReference type="InterPro" id="IPR013924">
    <property type="entry name" value="RNase_H2_suC"/>
</dbReference>
<dbReference type="Gene3D" id="2.40.128.680">
    <property type="match status" value="1"/>
</dbReference>
<dbReference type="PANTHER" id="PTHR47204">
    <property type="entry name" value="OS02G0168900 PROTEIN"/>
    <property type="match status" value="1"/>
</dbReference>
<dbReference type="PANTHER" id="PTHR47204:SF1">
    <property type="entry name" value="RIBONUCLEASE H2 SUBUNIT C"/>
    <property type="match status" value="1"/>
</dbReference>
<protein>
    <submittedName>
        <fullName evidence="1">Uncharacterized protein</fullName>
    </submittedName>
</protein>
<proteinExistence type="predicted"/>
<dbReference type="Proteomes" id="UP001152885">
    <property type="component" value="Unassembled WGS sequence"/>
</dbReference>
<sequence>MISMSTIEVNKDQNENVVASLLPFQIQYNGDINTLDYFTPSKLKESNNNDNKLLDIAYFRGRKLVGETIDLEKINYMGYIITKSEYALDNSIENEENIVNTEMIQTANKFTSVANFDKLTVYGHDSLVKSTDQWNLIPEFIKVNKILNED</sequence>
<dbReference type="AlphaFoldDB" id="A0A9W4XBI9"/>
<gene>
    <name evidence="1" type="ORF">CANVERA_P4038</name>
</gene>
<dbReference type="GO" id="GO:0006401">
    <property type="term" value="P:RNA catabolic process"/>
    <property type="evidence" value="ECO:0007669"/>
    <property type="project" value="InterPro"/>
</dbReference>
<reference evidence="1" key="1">
    <citation type="submission" date="2022-12" db="EMBL/GenBank/DDBJ databases">
        <authorList>
            <person name="Brejova B."/>
        </authorList>
    </citation>
    <scope>NUCLEOTIDE SEQUENCE</scope>
</reference>
<comment type="caution">
    <text evidence="1">The sequence shown here is derived from an EMBL/GenBank/DDBJ whole genome shotgun (WGS) entry which is preliminary data.</text>
</comment>
<dbReference type="Pfam" id="PF08615">
    <property type="entry name" value="RNase_H2_suC"/>
    <property type="match status" value="1"/>
</dbReference>
<name>A0A9W4XBI9_9ASCO</name>
<evidence type="ECO:0000313" key="1">
    <source>
        <dbReference type="EMBL" id="CAI5759527.1"/>
    </source>
</evidence>
<organism evidence="1 2">
    <name type="scientific">Candida verbasci</name>
    <dbReference type="NCBI Taxonomy" id="1227364"/>
    <lineage>
        <taxon>Eukaryota</taxon>
        <taxon>Fungi</taxon>
        <taxon>Dikarya</taxon>
        <taxon>Ascomycota</taxon>
        <taxon>Saccharomycotina</taxon>
        <taxon>Pichiomycetes</taxon>
        <taxon>Debaryomycetaceae</taxon>
        <taxon>Candida/Lodderomyces clade</taxon>
        <taxon>Candida</taxon>
    </lineage>
</organism>
<evidence type="ECO:0000313" key="2">
    <source>
        <dbReference type="Proteomes" id="UP001152885"/>
    </source>
</evidence>
<dbReference type="CDD" id="cd09271">
    <property type="entry name" value="RNase_H2-C"/>
    <property type="match status" value="1"/>
</dbReference>
<dbReference type="OrthoDB" id="6222486at2759"/>